<sequence length="142" mass="16711">MVHRSKYPTYLSVTVLLISYGLAYSESERLKELVNICTGHDLLDTIKRACSIYRKKRNLSVIEPSRFTLDFEVTLNRLIEDLMKMKEIPTKLDWKIYRKFAVQHRAECHCLSYFVHDQRQKSSCVNRRIAAQMKCLGDHISI</sequence>
<evidence type="ECO:0000313" key="3">
    <source>
        <dbReference type="Proteomes" id="UP001054837"/>
    </source>
</evidence>
<feature type="signal peptide" evidence="1">
    <location>
        <begin position="1"/>
        <end position="23"/>
    </location>
</feature>
<gene>
    <name evidence="2" type="primary">AVEN_225291_1</name>
    <name evidence="2" type="ORF">CDAR_271451</name>
</gene>
<proteinExistence type="predicted"/>
<evidence type="ECO:0000313" key="2">
    <source>
        <dbReference type="EMBL" id="GIY39686.1"/>
    </source>
</evidence>
<dbReference type="AlphaFoldDB" id="A0AAV4T358"/>
<organism evidence="2 3">
    <name type="scientific">Caerostris darwini</name>
    <dbReference type="NCBI Taxonomy" id="1538125"/>
    <lineage>
        <taxon>Eukaryota</taxon>
        <taxon>Metazoa</taxon>
        <taxon>Ecdysozoa</taxon>
        <taxon>Arthropoda</taxon>
        <taxon>Chelicerata</taxon>
        <taxon>Arachnida</taxon>
        <taxon>Araneae</taxon>
        <taxon>Araneomorphae</taxon>
        <taxon>Entelegynae</taxon>
        <taxon>Araneoidea</taxon>
        <taxon>Araneidae</taxon>
        <taxon>Caerostris</taxon>
    </lineage>
</organism>
<evidence type="ECO:0000256" key="1">
    <source>
        <dbReference type="SAM" id="SignalP"/>
    </source>
</evidence>
<accession>A0AAV4T358</accession>
<name>A0AAV4T358_9ARAC</name>
<feature type="chain" id="PRO_5043618650" evidence="1">
    <location>
        <begin position="24"/>
        <end position="142"/>
    </location>
</feature>
<dbReference type="EMBL" id="BPLQ01008836">
    <property type="protein sequence ID" value="GIY39686.1"/>
    <property type="molecule type" value="Genomic_DNA"/>
</dbReference>
<keyword evidence="1" id="KW-0732">Signal</keyword>
<protein>
    <submittedName>
        <fullName evidence="2">Uncharacterized protein</fullName>
    </submittedName>
</protein>
<dbReference type="Proteomes" id="UP001054837">
    <property type="component" value="Unassembled WGS sequence"/>
</dbReference>
<keyword evidence="3" id="KW-1185">Reference proteome</keyword>
<comment type="caution">
    <text evidence="2">The sequence shown here is derived from an EMBL/GenBank/DDBJ whole genome shotgun (WGS) entry which is preliminary data.</text>
</comment>
<reference evidence="2 3" key="1">
    <citation type="submission" date="2021-06" db="EMBL/GenBank/DDBJ databases">
        <title>Caerostris darwini draft genome.</title>
        <authorList>
            <person name="Kono N."/>
            <person name="Arakawa K."/>
        </authorList>
    </citation>
    <scope>NUCLEOTIDE SEQUENCE [LARGE SCALE GENOMIC DNA]</scope>
</reference>